<gene>
    <name evidence="2" type="ORF">BT96DRAFT_1077183</name>
</gene>
<sequence>MDLSERDLGERVSNVADCFAYNEISLLLYIQQLIFLSCTHSALLISRAHEELHSNAWAICQCLFSILENQTSLLTWAFGCVKKALCSEVVLLTLPKTGLNFNTKNASLDFVSGSFMEEAASIMSTKAPRLWWLVHGLLDARQNENTDIHMDKVDEDQEPLDDTVELGEIGGDCSNDSIDNEQNISKSQRHALARKAALITIKSIVLISIIAHSSNQRCNYLQSILGIFFHSLSVPEKVIEVLSHAGISIALSTIHNAVTSLSAKSALLVRDVVQTLTAMFAYDNFDIKFKTAQPTAEHPSIFVSATSATTIPGFGITDANRDALRWSDAYWDQSPLNPSPSTHPLIFTQNDLNLLKEFIGPDTQKVPGVRLSCQQRRWAWHTRKTLVHNVEGFKSFSTKLSQPEEILLIPLHKTQQIPCRAMKYKESTNDGNVQVVDDLHCQGGIGQAEEKG</sequence>
<dbReference type="EMBL" id="ML769386">
    <property type="protein sequence ID" value="KAE9409895.1"/>
    <property type="molecule type" value="Genomic_DNA"/>
</dbReference>
<evidence type="ECO:0000313" key="2">
    <source>
        <dbReference type="EMBL" id="KAE9409895.1"/>
    </source>
</evidence>
<dbReference type="OrthoDB" id="4743193at2759"/>
<name>A0A6A4INC2_9AGAR</name>
<dbReference type="Proteomes" id="UP000799118">
    <property type="component" value="Unassembled WGS sequence"/>
</dbReference>
<dbReference type="AlphaFoldDB" id="A0A6A4INC2"/>
<organism evidence="2 3">
    <name type="scientific">Gymnopus androsaceus JB14</name>
    <dbReference type="NCBI Taxonomy" id="1447944"/>
    <lineage>
        <taxon>Eukaryota</taxon>
        <taxon>Fungi</taxon>
        <taxon>Dikarya</taxon>
        <taxon>Basidiomycota</taxon>
        <taxon>Agaricomycotina</taxon>
        <taxon>Agaricomycetes</taxon>
        <taxon>Agaricomycetidae</taxon>
        <taxon>Agaricales</taxon>
        <taxon>Marasmiineae</taxon>
        <taxon>Omphalotaceae</taxon>
        <taxon>Gymnopus</taxon>
    </lineage>
</organism>
<evidence type="ECO:0000313" key="3">
    <source>
        <dbReference type="Proteomes" id="UP000799118"/>
    </source>
</evidence>
<proteinExistence type="predicted"/>
<feature type="domain" description="DUF6589" evidence="1">
    <location>
        <begin position="375"/>
        <end position="449"/>
    </location>
</feature>
<feature type="non-terminal residue" evidence="2">
    <location>
        <position position="452"/>
    </location>
</feature>
<dbReference type="InterPro" id="IPR046496">
    <property type="entry name" value="DUF6589"/>
</dbReference>
<keyword evidence="3" id="KW-1185">Reference proteome</keyword>
<evidence type="ECO:0000259" key="1">
    <source>
        <dbReference type="Pfam" id="PF20231"/>
    </source>
</evidence>
<reference evidence="2" key="1">
    <citation type="journal article" date="2019" name="Environ. Microbiol.">
        <title>Fungal ecological strategies reflected in gene transcription - a case study of two litter decomposers.</title>
        <authorList>
            <person name="Barbi F."/>
            <person name="Kohler A."/>
            <person name="Barry K."/>
            <person name="Baskaran P."/>
            <person name="Daum C."/>
            <person name="Fauchery L."/>
            <person name="Ihrmark K."/>
            <person name="Kuo A."/>
            <person name="LaButti K."/>
            <person name="Lipzen A."/>
            <person name="Morin E."/>
            <person name="Grigoriev I.V."/>
            <person name="Henrissat B."/>
            <person name="Lindahl B."/>
            <person name="Martin F."/>
        </authorList>
    </citation>
    <scope>NUCLEOTIDE SEQUENCE</scope>
    <source>
        <strain evidence="2">JB14</strain>
    </source>
</reference>
<accession>A0A6A4INC2</accession>
<dbReference type="Pfam" id="PF20231">
    <property type="entry name" value="DUF6589"/>
    <property type="match status" value="1"/>
</dbReference>
<protein>
    <recommendedName>
        <fullName evidence="1">DUF6589 domain-containing protein</fullName>
    </recommendedName>
</protein>